<dbReference type="Pfam" id="PF00676">
    <property type="entry name" value="E1_dh"/>
    <property type="match status" value="1"/>
</dbReference>
<dbReference type="InterPro" id="IPR029061">
    <property type="entry name" value="THDP-binding"/>
</dbReference>
<dbReference type="HOGENOM" id="CLU_029393_1_0_14"/>
<dbReference type="Proteomes" id="UP000032434">
    <property type="component" value="Chromosome 1"/>
</dbReference>
<dbReference type="InterPro" id="IPR017596">
    <property type="entry name" value="PdhA/BkdA"/>
</dbReference>
<comment type="subunit">
    <text evidence="4">Heterodimer of an alpha and a beta chain.</text>
</comment>
<organism evidence="6 7">
    <name type="scientific">Acholeplasma oculi</name>
    <dbReference type="NCBI Taxonomy" id="35623"/>
    <lineage>
        <taxon>Bacteria</taxon>
        <taxon>Bacillati</taxon>
        <taxon>Mycoplasmatota</taxon>
        <taxon>Mollicutes</taxon>
        <taxon>Acholeplasmatales</taxon>
        <taxon>Acholeplasmataceae</taxon>
        <taxon>Acholeplasma</taxon>
    </lineage>
</organism>
<evidence type="ECO:0000256" key="1">
    <source>
        <dbReference type="ARBA" id="ARBA00001964"/>
    </source>
</evidence>
<dbReference type="OrthoDB" id="9766715at2"/>
<dbReference type="InterPro" id="IPR001017">
    <property type="entry name" value="DH_E1"/>
</dbReference>
<evidence type="ECO:0000313" key="6">
    <source>
        <dbReference type="EMBL" id="CDR30163.1"/>
    </source>
</evidence>
<name>A0A061A8E9_9MOLU</name>
<proteinExistence type="predicted"/>
<dbReference type="KEGG" id="aoc:Aocu_00900"/>
<keyword evidence="4 6" id="KW-0670">Pyruvate</keyword>
<dbReference type="CDD" id="cd02000">
    <property type="entry name" value="TPP_E1_PDC_ADC_BCADC"/>
    <property type="match status" value="1"/>
</dbReference>
<sequence length="361" mass="40603">MIAKKYDASKDKQFQILDQNGKVVNEKLDPNLPKETLLKMYKTAVLGRNADIKALQYQRQGRMLTYAPNMGQEAAQIGMAAAMEPQDWNSPMYRELNAQLYRGVTLESVFLYWYGNERGSIRPDGVKILPTNIIIGSQSNIAAGLAMAAKIKKTNEVAVFTIGDGGTAHGEFYEGLNFAASFKAPMVAVIQNNQWAISTPVRKASNSESLAQKGVAFGIPFVQVDGNDMLAMYVATKEAMDRARKGDGPTLIEAYTYRMGPHTTSDDPSIYRTKEEENEWALKDPIARFKTYLLNKGYWTEEEDQKLVEDVLTEINDTFKKVESYGANVDLIEIFEHTFAEMTPQLKEQYEEHKKFLEGAK</sequence>
<dbReference type="AlphaFoldDB" id="A0A061A8E9"/>
<dbReference type="GO" id="GO:0009083">
    <property type="term" value="P:branched-chain amino acid catabolic process"/>
    <property type="evidence" value="ECO:0007669"/>
    <property type="project" value="TreeGrafter"/>
</dbReference>
<keyword evidence="2 4" id="KW-0560">Oxidoreductase</keyword>
<dbReference type="STRING" id="35623.Aocu_00900"/>
<dbReference type="FunCoup" id="A0A061A8E9">
    <property type="interactions" value="134"/>
</dbReference>
<comment type="function">
    <text evidence="4">The pyruvate dehydrogenase complex catalyzes the overall conversion of pyruvate to acetyl-CoA and CO(2). It contains multiple copies of three enzymatic components: pyruvate dehydrogenase (E1), dihydrolipoamide acetyltransferase (E2) and lipoamide dehydrogenase (E3).</text>
</comment>
<protein>
    <recommendedName>
        <fullName evidence="4">Pyruvate dehydrogenase E1 component subunit alpha</fullName>
        <ecNumber evidence="4">1.2.4.1</ecNumber>
    </recommendedName>
</protein>
<accession>A0A061A8E9</accession>
<comment type="catalytic activity">
    <reaction evidence="4">
        <text>N(6)-[(R)-lipoyl]-L-lysyl-[protein] + pyruvate + H(+) = N(6)-[(R)-S(8)-acetyldihydrolipoyl]-L-lysyl-[protein] + CO2</text>
        <dbReference type="Rhea" id="RHEA:19189"/>
        <dbReference type="Rhea" id="RHEA-COMP:10474"/>
        <dbReference type="Rhea" id="RHEA-COMP:10478"/>
        <dbReference type="ChEBI" id="CHEBI:15361"/>
        <dbReference type="ChEBI" id="CHEBI:15378"/>
        <dbReference type="ChEBI" id="CHEBI:16526"/>
        <dbReference type="ChEBI" id="CHEBI:83099"/>
        <dbReference type="ChEBI" id="CHEBI:83111"/>
        <dbReference type="EC" id="1.2.4.1"/>
    </reaction>
</comment>
<keyword evidence="3 4" id="KW-0786">Thiamine pyrophosphate</keyword>
<dbReference type="GO" id="GO:0004739">
    <property type="term" value="F:pyruvate dehydrogenase (acetyl-transferring) activity"/>
    <property type="evidence" value="ECO:0007669"/>
    <property type="project" value="UniProtKB-UniRule"/>
</dbReference>
<dbReference type="SUPFAM" id="SSF52518">
    <property type="entry name" value="Thiamin diphosphate-binding fold (THDP-binding)"/>
    <property type="match status" value="1"/>
</dbReference>
<gene>
    <name evidence="6" type="primary">pdhA</name>
    <name evidence="6" type="ORF">Aocu_00900</name>
</gene>
<dbReference type="PANTHER" id="PTHR43380">
    <property type="entry name" value="2-OXOISOVALERATE DEHYDROGENASE SUBUNIT ALPHA, MITOCHONDRIAL"/>
    <property type="match status" value="1"/>
</dbReference>
<evidence type="ECO:0000256" key="3">
    <source>
        <dbReference type="ARBA" id="ARBA00023052"/>
    </source>
</evidence>
<feature type="domain" description="Dehydrogenase E1 component" evidence="5">
    <location>
        <begin position="41"/>
        <end position="326"/>
    </location>
</feature>
<dbReference type="Gene3D" id="3.40.50.970">
    <property type="match status" value="1"/>
</dbReference>
<dbReference type="NCBIfam" id="TIGR03181">
    <property type="entry name" value="PDH_E1_alph_x"/>
    <property type="match status" value="1"/>
</dbReference>
<dbReference type="EMBL" id="LK028559">
    <property type="protein sequence ID" value="CDR30163.1"/>
    <property type="molecule type" value="Genomic_DNA"/>
</dbReference>
<dbReference type="InterPro" id="IPR050771">
    <property type="entry name" value="Alpha-ketoacid_DH_E1_comp"/>
</dbReference>
<dbReference type="InParanoid" id="A0A061A8E9"/>
<evidence type="ECO:0000256" key="4">
    <source>
        <dbReference type="RuleBase" id="RU366007"/>
    </source>
</evidence>
<comment type="cofactor">
    <cofactor evidence="1 4">
        <name>thiamine diphosphate</name>
        <dbReference type="ChEBI" id="CHEBI:58937"/>
    </cofactor>
</comment>
<dbReference type="PATRIC" id="fig|35623.3.peg.89"/>
<reference evidence="7" key="1">
    <citation type="submission" date="2014-05" db="EMBL/GenBank/DDBJ databases">
        <authorList>
            <person name="Kube M."/>
        </authorList>
    </citation>
    <scope>NUCLEOTIDE SEQUENCE [LARGE SCALE GENOMIC DNA]</scope>
</reference>
<keyword evidence="7" id="KW-1185">Reference proteome</keyword>
<evidence type="ECO:0000259" key="5">
    <source>
        <dbReference type="Pfam" id="PF00676"/>
    </source>
</evidence>
<evidence type="ECO:0000256" key="2">
    <source>
        <dbReference type="ARBA" id="ARBA00023002"/>
    </source>
</evidence>
<dbReference type="RefSeq" id="WP_045748755.1">
    <property type="nucleotide sequence ID" value="NZ_FUZK01000002.1"/>
</dbReference>
<evidence type="ECO:0000313" key="7">
    <source>
        <dbReference type="Proteomes" id="UP000032434"/>
    </source>
</evidence>
<dbReference type="PANTHER" id="PTHR43380:SF1">
    <property type="entry name" value="2-OXOISOVALERATE DEHYDROGENASE SUBUNIT ALPHA, MITOCHONDRIAL"/>
    <property type="match status" value="1"/>
</dbReference>
<dbReference type="EC" id="1.2.4.1" evidence="4"/>